<organism evidence="1 2">
    <name type="scientific">Symbiodinium pilosum</name>
    <name type="common">Dinoflagellate</name>
    <dbReference type="NCBI Taxonomy" id="2952"/>
    <lineage>
        <taxon>Eukaryota</taxon>
        <taxon>Sar</taxon>
        <taxon>Alveolata</taxon>
        <taxon>Dinophyceae</taxon>
        <taxon>Suessiales</taxon>
        <taxon>Symbiodiniaceae</taxon>
        <taxon>Symbiodinium</taxon>
    </lineage>
</organism>
<reference evidence="1" key="1">
    <citation type="submission" date="2021-02" db="EMBL/GenBank/DDBJ databases">
        <authorList>
            <person name="Dougan E. K."/>
            <person name="Rhodes N."/>
            <person name="Thang M."/>
            <person name="Chan C."/>
        </authorList>
    </citation>
    <scope>NUCLEOTIDE SEQUENCE</scope>
</reference>
<keyword evidence="2" id="KW-1185">Reference proteome</keyword>
<accession>A0A812MPV0</accession>
<dbReference type="Proteomes" id="UP000649617">
    <property type="component" value="Unassembled WGS sequence"/>
</dbReference>
<comment type="caution">
    <text evidence="1">The sequence shown here is derived from an EMBL/GenBank/DDBJ whole genome shotgun (WGS) entry which is preliminary data.</text>
</comment>
<dbReference type="EMBL" id="CAJNIZ010008624">
    <property type="protein sequence ID" value="CAE7269466.1"/>
    <property type="molecule type" value="Genomic_DNA"/>
</dbReference>
<sequence length="102" mass="11558">MAPQGLATIGLPCSSFVYMNSATSQRTLEEPFGREDLEYVRQANTLAARVCLLILLITVRQCYFLLEQPMSSKMGSYAYGTLYLGIDHVEKHGHKMKQRLEQ</sequence>
<name>A0A812MPV0_SYMPI</name>
<feature type="non-terminal residue" evidence="1">
    <location>
        <position position="1"/>
    </location>
</feature>
<evidence type="ECO:0000313" key="2">
    <source>
        <dbReference type="Proteomes" id="UP000649617"/>
    </source>
</evidence>
<dbReference type="OrthoDB" id="412562at2759"/>
<dbReference type="AlphaFoldDB" id="A0A812MPV0"/>
<proteinExistence type="predicted"/>
<protein>
    <submittedName>
        <fullName evidence="1">Uncharacterized protein</fullName>
    </submittedName>
</protein>
<evidence type="ECO:0000313" key="1">
    <source>
        <dbReference type="EMBL" id="CAE7269466.1"/>
    </source>
</evidence>
<gene>
    <name evidence="1" type="ORF">SPIL2461_LOCUS5896</name>
</gene>